<dbReference type="InterPro" id="IPR013766">
    <property type="entry name" value="Thioredoxin_domain"/>
</dbReference>
<dbReference type="InterPro" id="IPR036249">
    <property type="entry name" value="Thioredoxin-like_sf"/>
</dbReference>
<dbReference type="GO" id="GO:0045454">
    <property type="term" value="P:cell redox homeostasis"/>
    <property type="evidence" value="ECO:0007669"/>
    <property type="project" value="TreeGrafter"/>
</dbReference>
<dbReference type="Pfam" id="PF00578">
    <property type="entry name" value="AhpC-TSA"/>
    <property type="match status" value="1"/>
</dbReference>
<dbReference type="InterPro" id="IPR050924">
    <property type="entry name" value="Peroxiredoxin_BCP/PrxQ"/>
</dbReference>
<keyword evidence="6" id="KW-1015">Disulfide bond</keyword>
<evidence type="ECO:0000256" key="8">
    <source>
        <dbReference type="ARBA" id="ARBA00032824"/>
    </source>
</evidence>
<keyword evidence="5" id="KW-0560">Oxidoreductase</keyword>
<organism evidence="12">
    <name type="scientific">Meiothermus ruber</name>
    <dbReference type="NCBI Taxonomy" id="277"/>
    <lineage>
        <taxon>Bacteria</taxon>
        <taxon>Thermotogati</taxon>
        <taxon>Deinococcota</taxon>
        <taxon>Deinococci</taxon>
        <taxon>Thermales</taxon>
        <taxon>Thermaceae</taxon>
        <taxon>Meiothermus</taxon>
    </lineage>
</organism>
<evidence type="ECO:0000256" key="9">
    <source>
        <dbReference type="ARBA" id="ARBA00038489"/>
    </source>
</evidence>
<dbReference type="CDD" id="cd03017">
    <property type="entry name" value="PRX_BCP"/>
    <property type="match status" value="1"/>
</dbReference>
<evidence type="ECO:0000256" key="3">
    <source>
        <dbReference type="ARBA" id="ARBA00022559"/>
    </source>
</evidence>
<dbReference type="PROSITE" id="PS51352">
    <property type="entry name" value="THIOREDOXIN_2"/>
    <property type="match status" value="1"/>
</dbReference>
<gene>
    <name evidence="12" type="ORF">ENS82_03790</name>
</gene>
<evidence type="ECO:0000313" key="12">
    <source>
        <dbReference type="EMBL" id="HFG19830.1"/>
    </source>
</evidence>
<evidence type="ECO:0000256" key="5">
    <source>
        <dbReference type="ARBA" id="ARBA00023002"/>
    </source>
</evidence>
<keyword evidence="7" id="KW-0676">Redox-active center</keyword>
<comment type="function">
    <text evidence="1">Thiol-specific peroxidase that catalyzes the reduction of hydrogen peroxide and organic hydroperoxides to water and alcohols, respectively. Plays a role in cell protection against oxidative stress by detoxifying peroxides and as sensor of hydrogen peroxide-mediated signaling events.</text>
</comment>
<proteinExistence type="inferred from homology"/>
<evidence type="ECO:0000259" key="11">
    <source>
        <dbReference type="PROSITE" id="PS51352"/>
    </source>
</evidence>
<evidence type="ECO:0000256" key="4">
    <source>
        <dbReference type="ARBA" id="ARBA00022862"/>
    </source>
</evidence>
<dbReference type="GO" id="GO:0034599">
    <property type="term" value="P:cellular response to oxidative stress"/>
    <property type="evidence" value="ECO:0007669"/>
    <property type="project" value="TreeGrafter"/>
</dbReference>
<evidence type="ECO:0000256" key="2">
    <source>
        <dbReference type="ARBA" id="ARBA00013017"/>
    </source>
</evidence>
<dbReference type="AlphaFoldDB" id="A0A7C3DF46"/>
<evidence type="ECO:0000256" key="10">
    <source>
        <dbReference type="ARBA" id="ARBA00049091"/>
    </source>
</evidence>
<feature type="domain" description="Thioredoxin" evidence="11">
    <location>
        <begin position="3"/>
        <end position="157"/>
    </location>
</feature>
<comment type="catalytic activity">
    <reaction evidence="10">
        <text>a hydroperoxide + [thioredoxin]-dithiol = an alcohol + [thioredoxin]-disulfide + H2O</text>
        <dbReference type="Rhea" id="RHEA:62620"/>
        <dbReference type="Rhea" id="RHEA-COMP:10698"/>
        <dbReference type="Rhea" id="RHEA-COMP:10700"/>
        <dbReference type="ChEBI" id="CHEBI:15377"/>
        <dbReference type="ChEBI" id="CHEBI:29950"/>
        <dbReference type="ChEBI" id="CHEBI:30879"/>
        <dbReference type="ChEBI" id="CHEBI:35924"/>
        <dbReference type="ChEBI" id="CHEBI:50058"/>
        <dbReference type="EC" id="1.11.1.24"/>
    </reaction>
</comment>
<dbReference type="InterPro" id="IPR000866">
    <property type="entry name" value="AhpC/TSA"/>
</dbReference>
<sequence>MMLKPGDSAPLLQIQDALGRTVDLAELVRQGRYVVLWFYPKANSPGCTAQGKKYAELHEAFRQMGAEVFGVSRDPASAQCDFMDKLALEGGLIPDSSGRLGRAFGVGGFLGLGSLLGLYNRDTILINPQGRVEQVWRNVNPFRDAEVVLDYLKSRISNLEAPAPAQPATDPKGL</sequence>
<dbReference type="EC" id="1.11.1.24" evidence="2"/>
<dbReference type="SUPFAM" id="SSF52833">
    <property type="entry name" value="Thioredoxin-like"/>
    <property type="match status" value="1"/>
</dbReference>
<evidence type="ECO:0000256" key="1">
    <source>
        <dbReference type="ARBA" id="ARBA00003330"/>
    </source>
</evidence>
<comment type="caution">
    <text evidence="12">The sequence shown here is derived from an EMBL/GenBank/DDBJ whole genome shotgun (WGS) entry which is preliminary data.</text>
</comment>
<evidence type="ECO:0000256" key="7">
    <source>
        <dbReference type="ARBA" id="ARBA00023284"/>
    </source>
</evidence>
<dbReference type="Gene3D" id="3.40.30.10">
    <property type="entry name" value="Glutaredoxin"/>
    <property type="match status" value="1"/>
</dbReference>
<evidence type="ECO:0000256" key="6">
    <source>
        <dbReference type="ARBA" id="ARBA00023157"/>
    </source>
</evidence>
<dbReference type="EMBL" id="DSWI01000010">
    <property type="protein sequence ID" value="HFG19830.1"/>
    <property type="molecule type" value="Genomic_DNA"/>
</dbReference>
<dbReference type="GO" id="GO:0005737">
    <property type="term" value="C:cytoplasm"/>
    <property type="evidence" value="ECO:0007669"/>
    <property type="project" value="TreeGrafter"/>
</dbReference>
<name>A0A7C3DF46_MEIRU</name>
<keyword evidence="4" id="KW-0049">Antioxidant</keyword>
<comment type="similarity">
    <text evidence="9">Belongs to the peroxiredoxin family. BCP/PrxQ subfamily.</text>
</comment>
<dbReference type="GO" id="GO:0008379">
    <property type="term" value="F:thioredoxin peroxidase activity"/>
    <property type="evidence" value="ECO:0007669"/>
    <property type="project" value="TreeGrafter"/>
</dbReference>
<protein>
    <recommendedName>
        <fullName evidence="2">thioredoxin-dependent peroxiredoxin</fullName>
        <ecNumber evidence="2">1.11.1.24</ecNumber>
    </recommendedName>
    <alternativeName>
        <fullName evidence="8">Thioredoxin peroxidase</fullName>
    </alternativeName>
</protein>
<dbReference type="PANTHER" id="PTHR42801:SF4">
    <property type="entry name" value="AHPC_TSA FAMILY PROTEIN"/>
    <property type="match status" value="1"/>
</dbReference>
<keyword evidence="3" id="KW-0575">Peroxidase</keyword>
<dbReference type="PANTHER" id="PTHR42801">
    <property type="entry name" value="THIOREDOXIN-DEPENDENT PEROXIDE REDUCTASE"/>
    <property type="match status" value="1"/>
</dbReference>
<accession>A0A7C3DF46</accession>
<reference evidence="12" key="1">
    <citation type="journal article" date="2020" name="mSystems">
        <title>Genome- and Community-Level Interaction Insights into Carbon Utilization and Element Cycling Functions of Hydrothermarchaeota in Hydrothermal Sediment.</title>
        <authorList>
            <person name="Zhou Z."/>
            <person name="Liu Y."/>
            <person name="Xu W."/>
            <person name="Pan J."/>
            <person name="Luo Z.H."/>
            <person name="Li M."/>
        </authorList>
    </citation>
    <scope>NUCLEOTIDE SEQUENCE [LARGE SCALE GENOMIC DNA]</scope>
    <source>
        <strain evidence="12">SpSt-524</strain>
    </source>
</reference>